<feature type="region of interest" description="Disordered" evidence="1">
    <location>
        <begin position="1"/>
        <end position="25"/>
    </location>
</feature>
<keyword evidence="3" id="KW-1185">Reference proteome</keyword>
<name>A0ABQ9IJW1_9NEOP</name>
<sequence length="540" mass="61141">MEQPRNARAGENGISLGKPANQRHSLGIESSSPWWEGSCLRILLSGLHTDQTDLIQSANRRGKIYRRPDAAVRVYSTNTTVMAPKSSKMQKAGLAPSTIGLSMSKQRKKRKLNHEAVRAEERLTVPRHRKILRRPEVQCLGISTTVVSSYTRNLCRNLQVSQRKRKGALEWSDVDIGISRDGEGAIFLECDEVALLDKWNFNHCVGALDGKHVAILKPPGSSFKYSFYSYKTENWMIQLQLATSIPPPPPQQQCRGTNTTHRPLRFPWRQRINLSRARRVEGNAFGILTTGFRVLHTTIYIALETIEKILPACCVLHNCLSSKHVDNNTFRPGERSQHLPLVSLRHDNIRQRQEQANYVRIKFRDYFNNGGKVSYEYNMLRREREGADLPSSRPSYQTNLIGRSDYTRHNFDSPRVVDTVSGHRIGPCACLARFRGAKPLEWDRLQVSISSKTSSVTLQNRTTNSLFDSHGGGFTDRYNHLYRSSQRPLLGDVQSGLQSSLHVKAEHLGGYSTLPGRPFHLPTNVSSRNERTSLRYCGDA</sequence>
<evidence type="ECO:0000313" key="2">
    <source>
        <dbReference type="EMBL" id="KAJ8896973.1"/>
    </source>
</evidence>
<evidence type="ECO:0008006" key="4">
    <source>
        <dbReference type="Google" id="ProtNLM"/>
    </source>
</evidence>
<evidence type="ECO:0000313" key="3">
    <source>
        <dbReference type="Proteomes" id="UP001159363"/>
    </source>
</evidence>
<organism evidence="2 3">
    <name type="scientific">Dryococelus australis</name>
    <dbReference type="NCBI Taxonomy" id="614101"/>
    <lineage>
        <taxon>Eukaryota</taxon>
        <taxon>Metazoa</taxon>
        <taxon>Ecdysozoa</taxon>
        <taxon>Arthropoda</taxon>
        <taxon>Hexapoda</taxon>
        <taxon>Insecta</taxon>
        <taxon>Pterygota</taxon>
        <taxon>Neoptera</taxon>
        <taxon>Polyneoptera</taxon>
        <taxon>Phasmatodea</taxon>
        <taxon>Verophasmatodea</taxon>
        <taxon>Anareolatae</taxon>
        <taxon>Phasmatidae</taxon>
        <taxon>Eurycanthinae</taxon>
        <taxon>Dryococelus</taxon>
    </lineage>
</organism>
<evidence type="ECO:0000256" key="1">
    <source>
        <dbReference type="SAM" id="MobiDB-lite"/>
    </source>
</evidence>
<dbReference type="Proteomes" id="UP001159363">
    <property type="component" value="Chromosome 1"/>
</dbReference>
<gene>
    <name evidence="2" type="ORF">PR048_002319</name>
</gene>
<comment type="caution">
    <text evidence="2">The sequence shown here is derived from an EMBL/GenBank/DDBJ whole genome shotgun (WGS) entry which is preliminary data.</text>
</comment>
<reference evidence="2 3" key="1">
    <citation type="submission" date="2023-02" db="EMBL/GenBank/DDBJ databases">
        <title>LHISI_Scaffold_Assembly.</title>
        <authorList>
            <person name="Stuart O.P."/>
            <person name="Cleave R."/>
            <person name="Magrath M.J.L."/>
            <person name="Mikheyev A.S."/>
        </authorList>
    </citation>
    <scope>NUCLEOTIDE SEQUENCE [LARGE SCALE GENOMIC DNA]</scope>
    <source>
        <strain evidence="2">Daus_M_001</strain>
        <tissue evidence="2">Leg muscle</tissue>
    </source>
</reference>
<accession>A0ABQ9IJW1</accession>
<proteinExistence type="predicted"/>
<protein>
    <recommendedName>
        <fullName evidence="4">DDE Tnp4 domain-containing protein</fullName>
    </recommendedName>
</protein>
<dbReference type="EMBL" id="JARBHB010000001">
    <property type="protein sequence ID" value="KAJ8896973.1"/>
    <property type="molecule type" value="Genomic_DNA"/>
</dbReference>